<keyword evidence="3" id="KW-1185">Reference proteome</keyword>
<organism evidence="2 3">
    <name type="scientific">Halosolutus amylolyticus</name>
    <dbReference type="NCBI Taxonomy" id="2932267"/>
    <lineage>
        <taxon>Archaea</taxon>
        <taxon>Methanobacteriati</taxon>
        <taxon>Methanobacteriota</taxon>
        <taxon>Stenosarchaea group</taxon>
        <taxon>Halobacteria</taxon>
        <taxon>Halobacteriales</taxon>
        <taxon>Natrialbaceae</taxon>
        <taxon>Halosolutus</taxon>
    </lineage>
</organism>
<dbReference type="AlphaFoldDB" id="A0ABD5PVQ3"/>
<gene>
    <name evidence="2" type="ORF">ACFO5R_21630</name>
</gene>
<dbReference type="InterPro" id="IPR011047">
    <property type="entry name" value="Quinoprotein_ADH-like_sf"/>
</dbReference>
<dbReference type="RefSeq" id="WP_250141267.1">
    <property type="nucleotide sequence ID" value="NZ_JALIQP010000003.1"/>
</dbReference>
<accession>A0ABD5PVQ3</accession>
<dbReference type="SUPFAM" id="SSF50998">
    <property type="entry name" value="Quinoprotein alcohol dehydrogenase-like"/>
    <property type="match status" value="1"/>
</dbReference>
<dbReference type="InterPro" id="IPR006311">
    <property type="entry name" value="TAT_signal"/>
</dbReference>
<dbReference type="PROSITE" id="PS51318">
    <property type="entry name" value="TAT"/>
    <property type="match status" value="1"/>
</dbReference>
<evidence type="ECO:0000313" key="2">
    <source>
        <dbReference type="EMBL" id="MFC4544537.1"/>
    </source>
</evidence>
<proteinExistence type="predicted"/>
<dbReference type="Proteomes" id="UP001595898">
    <property type="component" value="Unassembled WGS sequence"/>
</dbReference>
<evidence type="ECO:0000313" key="3">
    <source>
        <dbReference type="Proteomes" id="UP001595898"/>
    </source>
</evidence>
<protein>
    <submittedName>
        <fullName evidence="2">LVIVD repeat-containing protein</fullName>
    </submittedName>
</protein>
<sequence length="432" mass="46503">MVREPTLSRRTVLESLAAVGAIGSVGVASAAPSDGSDDQLRLFSEQAVGDARELVTQQNYAYVATTDGMAVVDWRNPRRPELVAKIEASPPHEIGGDDEGSVGGILDVKVDGDVAAMAHNGGTGITTVDVSDPANPQELAFYDDVDSTGVHNCFLYEGHAYLTVGDSRETPFDYTGVEIVDISDPSNPELAAIWRLRDELPGFAAAGVNPNHDIYVQDDLVYNAFWDAGVVVLDASDPSDPQLVSQFGEAPEADTPMGDDFPYERYLTNPGNAHYVQPSPDGDYTYVGDETFPNAFEEPENDTYGGVRIFDTRDWDDVEQVGFVSPPDADAFRTSHNFDVTANRLHTSWYDGGVQVHDVTDPSDPEKLASYRTDDTSFWAAVRERGFTLASDIGGGLVVLHDDRGRARSPGFDGDGPPEDPGIDVSTTGDGT</sequence>
<evidence type="ECO:0000256" key="1">
    <source>
        <dbReference type="SAM" id="MobiDB-lite"/>
    </source>
</evidence>
<dbReference type="InterPro" id="IPR013211">
    <property type="entry name" value="LVIVD"/>
</dbReference>
<comment type="caution">
    <text evidence="2">The sequence shown here is derived from an EMBL/GenBank/DDBJ whole genome shotgun (WGS) entry which is preliminary data.</text>
</comment>
<dbReference type="Pfam" id="PF08309">
    <property type="entry name" value="LVIVD"/>
    <property type="match status" value="4"/>
</dbReference>
<feature type="region of interest" description="Disordered" evidence="1">
    <location>
        <begin position="403"/>
        <end position="432"/>
    </location>
</feature>
<reference evidence="2 3" key="1">
    <citation type="journal article" date="2019" name="Int. J. Syst. Evol. Microbiol.">
        <title>The Global Catalogue of Microorganisms (GCM) 10K type strain sequencing project: providing services to taxonomists for standard genome sequencing and annotation.</title>
        <authorList>
            <consortium name="The Broad Institute Genomics Platform"/>
            <consortium name="The Broad Institute Genome Sequencing Center for Infectious Disease"/>
            <person name="Wu L."/>
            <person name="Ma J."/>
        </authorList>
    </citation>
    <scope>NUCLEOTIDE SEQUENCE [LARGE SCALE GENOMIC DNA]</scope>
    <source>
        <strain evidence="2 3">WLHS5</strain>
    </source>
</reference>
<dbReference type="EMBL" id="JBHSFA010000011">
    <property type="protein sequence ID" value="MFC4544537.1"/>
    <property type="molecule type" value="Genomic_DNA"/>
</dbReference>
<name>A0ABD5PVQ3_9EURY</name>